<dbReference type="Gene3D" id="3.40.850.10">
    <property type="entry name" value="Kinesin motor domain"/>
    <property type="match status" value="1"/>
</dbReference>
<feature type="binding site" evidence="8">
    <location>
        <begin position="11"/>
        <end position="18"/>
    </location>
    <ligand>
        <name>ATP</name>
        <dbReference type="ChEBI" id="CHEBI:30616"/>
    </ligand>
</feature>
<dbReference type="InterPro" id="IPR001752">
    <property type="entry name" value="Kinesin_motor_dom"/>
</dbReference>
<keyword evidence="7" id="KW-0963">Cytoplasm</keyword>
<sequence length="88" mass="10299">MGYNGTIFAYGQTSSGKTHTMEGILDSAVLQGIIPRIVNDIFNYIYTMEENVEFHIKFPRRTYQFTKIKIVFHMSREYRNDSSPLLKK</sequence>
<name>A0ABM1RYX1_LIMPO</name>
<protein>
    <submittedName>
        <fullName evidence="11">Kinesin heavy chain-like</fullName>
    </submittedName>
</protein>
<organism evidence="10 11">
    <name type="scientific">Limulus polyphemus</name>
    <name type="common">Atlantic horseshoe crab</name>
    <dbReference type="NCBI Taxonomy" id="6850"/>
    <lineage>
        <taxon>Eukaryota</taxon>
        <taxon>Metazoa</taxon>
        <taxon>Ecdysozoa</taxon>
        <taxon>Arthropoda</taxon>
        <taxon>Chelicerata</taxon>
        <taxon>Merostomata</taxon>
        <taxon>Xiphosura</taxon>
        <taxon>Limulidae</taxon>
        <taxon>Limulus</taxon>
    </lineage>
</organism>
<proteinExistence type="inferred from homology"/>
<evidence type="ECO:0000256" key="7">
    <source>
        <dbReference type="ARBA" id="ARBA00023212"/>
    </source>
</evidence>
<gene>
    <name evidence="11" type="primary">LOC106477215</name>
</gene>
<keyword evidence="4 8" id="KW-0067">ATP-binding</keyword>
<dbReference type="SUPFAM" id="SSF52540">
    <property type="entry name" value="P-loop containing nucleoside triphosphate hydrolases"/>
    <property type="match status" value="1"/>
</dbReference>
<accession>A0ABM1RYX1</accession>
<evidence type="ECO:0000256" key="4">
    <source>
        <dbReference type="ARBA" id="ARBA00022840"/>
    </source>
</evidence>
<comment type="subcellular location">
    <subcellularLocation>
        <location evidence="1">Cytoplasm</location>
        <location evidence="1">Cytoskeleton</location>
    </subcellularLocation>
</comment>
<dbReference type="InterPro" id="IPR027417">
    <property type="entry name" value="P-loop_NTPase"/>
</dbReference>
<keyword evidence="3 8" id="KW-0547">Nucleotide-binding</keyword>
<reference evidence="11" key="1">
    <citation type="submission" date="2025-08" db="UniProtKB">
        <authorList>
            <consortium name="RefSeq"/>
        </authorList>
    </citation>
    <scope>IDENTIFICATION</scope>
    <source>
        <tissue evidence="11">Muscle</tissue>
    </source>
</reference>
<dbReference type="PANTHER" id="PTHR47968">
    <property type="entry name" value="CENTROMERE PROTEIN E"/>
    <property type="match status" value="1"/>
</dbReference>
<dbReference type="Proteomes" id="UP000694941">
    <property type="component" value="Unplaced"/>
</dbReference>
<keyword evidence="2" id="KW-0493">Microtubule</keyword>
<evidence type="ECO:0000256" key="3">
    <source>
        <dbReference type="ARBA" id="ARBA00022741"/>
    </source>
</evidence>
<evidence type="ECO:0000256" key="8">
    <source>
        <dbReference type="PROSITE-ProRule" id="PRU00283"/>
    </source>
</evidence>
<keyword evidence="7" id="KW-0206">Cytoskeleton</keyword>
<dbReference type="PROSITE" id="PS50067">
    <property type="entry name" value="KINESIN_MOTOR_2"/>
    <property type="match status" value="1"/>
</dbReference>
<dbReference type="PANTHER" id="PTHR47968:SF36">
    <property type="entry name" value="KINESIN HEAVY CHAIN ISOFORM X1"/>
    <property type="match status" value="1"/>
</dbReference>
<evidence type="ECO:0000256" key="6">
    <source>
        <dbReference type="ARBA" id="ARBA00023175"/>
    </source>
</evidence>
<evidence type="ECO:0000256" key="2">
    <source>
        <dbReference type="ARBA" id="ARBA00022701"/>
    </source>
</evidence>
<dbReference type="Pfam" id="PF00225">
    <property type="entry name" value="Kinesin"/>
    <property type="match status" value="1"/>
</dbReference>
<dbReference type="InterPro" id="IPR027640">
    <property type="entry name" value="Kinesin-like_fam"/>
</dbReference>
<dbReference type="GeneID" id="106477215"/>
<dbReference type="RefSeq" id="XP_022236576.1">
    <property type="nucleotide sequence ID" value="XM_022380868.1"/>
</dbReference>
<keyword evidence="5" id="KW-0175">Coiled coil</keyword>
<evidence type="ECO:0000259" key="9">
    <source>
        <dbReference type="PROSITE" id="PS50067"/>
    </source>
</evidence>
<evidence type="ECO:0000256" key="1">
    <source>
        <dbReference type="ARBA" id="ARBA00004245"/>
    </source>
</evidence>
<evidence type="ECO:0000313" key="10">
    <source>
        <dbReference type="Proteomes" id="UP000694941"/>
    </source>
</evidence>
<evidence type="ECO:0000313" key="11">
    <source>
        <dbReference type="RefSeq" id="XP_022236576.1"/>
    </source>
</evidence>
<dbReference type="InterPro" id="IPR036961">
    <property type="entry name" value="Kinesin_motor_dom_sf"/>
</dbReference>
<keyword evidence="6 8" id="KW-0505">Motor protein</keyword>
<feature type="domain" description="Kinesin motor" evidence="9">
    <location>
        <begin position="1"/>
        <end position="88"/>
    </location>
</feature>
<evidence type="ECO:0000256" key="5">
    <source>
        <dbReference type="ARBA" id="ARBA00023054"/>
    </source>
</evidence>
<keyword evidence="10" id="KW-1185">Reference proteome</keyword>
<comment type="similarity">
    <text evidence="8">Belongs to the TRAFAC class myosin-kinesin ATPase superfamily. Kinesin family.</text>
</comment>